<comment type="caution">
    <text evidence="2">The sequence shown here is derived from an EMBL/GenBank/DDBJ whole genome shotgun (WGS) entry which is preliminary data.</text>
</comment>
<evidence type="ECO:0000256" key="1">
    <source>
        <dbReference type="SAM" id="SignalP"/>
    </source>
</evidence>
<name>A0ABS0YSF8_9BACT</name>
<proteinExistence type="predicted"/>
<dbReference type="EMBL" id="JAEMHK010000008">
    <property type="protein sequence ID" value="MBJ6800860.1"/>
    <property type="molecule type" value="Genomic_DNA"/>
</dbReference>
<dbReference type="RefSeq" id="WP_199395360.1">
    <property type="nucleotide sequence ID" value="NZ_JAEMHK010000008.1"/>
</dbReference>
<evidence type="ECO:0000313" key="3">
    <source>
        <dbReference type="Proteomes" id="UP000641025"/>
    </source>
</evidence>
<sequence>MRNLIRIAVVLCLTTLLSSCAAVSVVDTWRNPSLTGNRLHKILVVSFARKEGSRAVYEDMLVSELHKHGVDAVASYTILSQATLPDWHALDRAVRSTASQGILTVQTIKVEKQTTVQPSAVASPYPGYWYPPAFPDWDFPGYYRSMALYGPSYVTTYDVATMQVNLFDLGSDRLIWAATMQTMEPEKVTKVGKDLADKVVKSLRKEGLI</sequence>
<gene>
    <name evidence="2" type="ORF">JFN90_12035</name>
</gene>
<dbReference type="Gene3D" id="3.30.160.670">
    <property type="match status" value="1"/>
</dbReference>
<accession>A0ABS0YSF8</accession>
<organism evidence="2 3">
    <name type="scientific">Geomonas propionica</name>
    <dbReference type="NCBI Taxonomy" id="2798582"/>
    <lineage>
        <taxon>Bacteria</taxon>
        <taxon>Pseudomonadati</taxon>
        <taxon>Thermodesulfobacteriota</taxon>
        <taxon>Desulfuromonadia</taxon>
        <taxon>Geobacterales</taxon>
        <taxon>Geobacteraceae</taxon>
        <taxon>Geomonas</taxon>
    </lineage>
</organism>
<keyword evidence="1" id="KW-0732">Signal</keyword>
<protein>
    <submittedName>
        <fullName evidence="2">DUF4136 domain-containing protein</fullName>
    </submittedName>
</protein>
<feature type="chain" id="PRO_5047407085" evidence="1">
    <location>
        <begin position="22"/>
        <end position="209"/>
    </location>
</feature>
<feature type="signal peptide" evidence="1">
    <location>
        <begin position="1"/>
        <end position="21"/>
    </location>
</feature>
<dbReference type="PROSITE" id="PS51257">
    <property type="entry name" value="PROKAR_LIPOPROTEIN"/>
    <property type="match status" value="1"/>
</dbReference>
<evidence type="ECO:0000313" key="2">
    <source>
        <dbReference type="EMBL" id="MBJ6800860.1"/>
    </source>
</evidence>
<reference evidence="2 3" key="1">
    <citation type="submission" date="2020-12" db="EMBL/GenBank/DDBJ databases">
        <title>Geomonas sp. Red259, isolated from paddy soil.</title>
        <authorList>
            <person name="Xu Z."/>
            <person name="Zhang Z."/>
            <person name="Masuda Y."/>
            <person name="Itoh H."/>
            <person name="Senoo K."/>
        </authorList>
    </citation>
    <scope>NUCLEOTIDE SEQUENCE [LARGE SCALE GENOMIC DNA]</scope>
    <source>
        <strain evidence="2 3">Red259</strain>
    </source>
</reference>
<dbReference type="Proteomes" id="UP000641025">
    <property type="component" value="Unassembled WGS sequence"/>
</dbReference>
<keyword evidence="3" id="KW-1185">Reference proteome</keyword>